<evidence type="ECO:0000256" key="8">
    <source>
        <dbReference type="ARBA" id="ARBA00047899"/>
    </source>
</evidence>
<dbReference type="CDD" id="cd05581">
    <property type="entry name" value="STKc_PDK1"/>
    <property type="match status" value="1"/>
</dbReference>
<dbReference type="InterPro" id="IPR000719">
    <property type="entry name" value="Prot_kinase_dom"/>
</dbReference>
<dbReference type="Gene3D" id="3.30.200.20">
    <property type="entry name" value="Phosphorylase Kinase, domain 1"/>
    <property type="match status" value="1"/>
</dbReference>
<sequence>MATEKETGNEFAIKILDKQHIQKEKKEKYVITEKDVFNAMDSPFIVKLHCTFQDSLKLYFVLEYCANGNFLDWIRKLDCFDEECTRFYVAEMVLALEHMHSRRIIHRDLKPENILLDENMHIKLTDFGTSKILDKDAKSDRSDSFVGTAFYVSPELLNDKVACRSSDLWALGCIIYQMLSGGVPFRGANDYQTFRKISSVDYDFPDAFPEAAKDLVSPKEAERKTKLEAQQSSPWYAAV</sequence>
<comment type="catalytic activity">
    <reaction evidence="8">
        <text>L-threonyl-[protein] + ATP = O-phospho-L-threonyl-[protein] + ADP + H(+)</text>
        <dbReference type="Rhea" id="RHEA:46608"/>
        <dbReference type="Rhea" id="RHEA-COMP:11060"/>
        <dbReference type="Rhea" id="RHEA-COMP:11605"/>
        <dbReference type="ChEBI" id="CHEBI:15378"/>
        <dbReference type="ChEBI" id="CHEBI:30013"/>
        <dbReference type="ChEBI" id="CHEBI:30616"/>
        <dbReference type="ChEBI" id="CHEBI:61977"/>
        <dbReference type="ChEBI" id="CHEBI:456216"/>
        <dbReference type="EC" id="2.7.11.1"/>
    </reaction>
</comment>
<dbReference type="eggNOG" id="KOG0592">
    <property type="taxonomic scope" value="Eukaryota"/>
</dbReference>
<keyword evidence="5" id="KW-0547">Nucleotide-binding</keyword>
<evidence type="ECO:0000256" key="9">
    <source>
        <dbReference type="ARBA" id="ARBA00048679"/>
    </source>
</evidence>
<evidence type="ECO:0000256" key="1">
    <source>
        <dbReference type="ARBA" id="ARBA00010006"/>
    </source>
</evidence>
<dbReference type="OMA" id="HYEACES"/>
<accession>A9VCG3</accession>
<evidence type="ECO:0000256" key="6">
    <source>
        <dbReference type="ARBA" id="ARBA00022777"/>
    </source>
</evidence>
<comment type="catalytic activity">
    <reaction evidence="9">
        <text>L-seryl-[protein] + ATP = O-phospho-L-seryl-[protein] + ADP + H(+)</text>
        <dbReference type="Rhea" id="RHEA:17989"/>
        <dbReference type="Rhea" id="RHEA-COMP:9863"/>
        <dbReference type="Rhea" id="RHEA-COMP:11604"/>
        <dbReference type="ChEBI" id="CHEBI:15378"/>
        <dbReference type="ChEBI" id="CHEBI:29999"/>
        <dbReference type="ChEBI" id="CHEBI:30616"/>
        <dbReference type="ChEBI" id="CHEBI:83421"/>
        <dbReference type="ChEBI" id="CHEBI:456216"/>
        <dbReference type="EC" id="2.7.11.1"/>
    </reaction>
</comment>
<dbReference type="GO" id="GO:0035556">
    <property type="term" value="P:intracellular signal transduction"/>
    <property type="evidence" value="ECO:0000318"/>
    <property type="project" value="GO_Central"/>
</dbReference>
<proteinExistence type="inferred from homology"/>
<dbReference type="InterPro" id="IPR011009">
    <property type="entry name" value="Kinase-like_dom_sf"/>
</dbReference>
<gene>
    <name evidence="12" type="ORF">MONBRDRAFT_12495</name>
</gene>
<evidence type="ECO:0000259" key="11">
    <source>
        <dbReference type="PROSITE" id="PS50011"/>
    </source>
</evidence>
<evidence type="ECO:0000256" key="2">
    <source>
        <dbReference type="ARBA" id="ARBA00012513"/>
    </source>
</evidence>
<dbReference type="EC" id="2.7.11.1" evidence="2"/>
<dbReference type="AlphaFoldDB" id="A9VCG3"/>
<dbReference type="FunFam" id="1.10.510.10:FF:001419">
    <property type="entry name" value="3-phosphoinositide-dependent protein kinase"/>
    <property type="match status" value="1"/>
</dbReference>
<keyword evidence="3" id="KW-0723">Serine/threonine-protein kinase</keyword>
<evidence type="ECO:0000313" key="12">
    <source>
        <dbReference type="EMBL" id="EDQ84745.1"/>
    </source>
</evidence>
<dbReference type="FunCoup" id="A9VCG3">
    <property type="interactions" value="1092"/>
</dbReference>
<reference evidence="12 13" key="1">
    <citation type="journal article" date="2008" name="Nature">
        <title>The genome of the choanoflagellate Monosiga brevicollis and the origin of metazoans.</title>
        <authorList>
            <consortium name="JGI Sequencing"/>
            <person name="King N."/>
            <person name="Westbrook M.J."/>
            <person name="Young S.L."/>
            <person name="Kuo A."/>
            <person name="Abedin M."/>
            <person name="Chapman J."/>
            <person name="Fairclough S."/>
            <person name="Hellsten U."/>
            <person name="Isogai Y."/>
            <person name="Letunic I."/>
            <person name="Marr M."/>
            <person name="Pincus D."/>
            <person name="Putnam N."/>
            <person name="Rokas A."/>
            <person name="Wright K.J."/>
            <person name="Zuzow R."/>
            <person name="Dirks W."/>
            <person name="Good M."/>
            <person name="Goodstein D."/>
            <person name="Lemons D."/>
            <person name="Li W."/>
            <person name="Lyons J.B."/>
            <person name="Morris A."/>
            <person name="Nichols S."/>
            <person name="Richter D.J."/>
            <person name="Salamov A."/>
            <person name="Bork P."/>
            <person name="Lim W.A."/>
            <person name="Manning G."/>
            <person name="Miller W.T."/>
            <person name="McGinnis W."/>
            <person name="Shapiro H."/>
            <person name="Tjian R."/>
            <person name="Grigoriev I.V."/>
            <person name="Rokhsar D."/>
        </authorList>
    </citation>
    <scope>NUCLEOTIDE SEQUENCE [LARGE SCALE GENOMIC DNA]</scope>
    <source>
        <strain evidence="13">MX1 / ATCC 50154</strain>
    </source>
</reference>
<dbReference type="GO" id="GO:0004674">
    <property type="term" value="F:protein serine/threonine kinase activity"/>
    <property type="evidence" value="ECO:0000318"/>
    <property type="project" value="GO_Central"/>
</dbReference>
<dbReference type="PANTHER" id="PTHR24356:SF163">
    <property type="entry name" value="3-PHOSPHOINOSITIDE-DEPENDENT PROTEIN KINASE 1-RELATED"/>
    <property type="match status" value="1"/>
</dbReference>
<evidence type="ECO:0000256" key="3">
    <source>
        <dbReference type="ARBA" id="ARBA00022527"/>
    </source>
</evidence>
<dbReference type="RefSeq" id="XP_001750395.1">
    <property type="nucleotide sequence ID" value="XM_001750343.1"/>
</dbReference>
<organism evidence="12 13">
    <name type="scientific">Monosiga brevicollis</name>
    <name type="common">Choanoflagellate</name>
    <dbReference type="NCBI Taxonomy" id="81824"/>
    <lineage>
        <taxon>Eukaryota</taxon>
        <taxon>Choanoflagellata</taxon>
        <taxon>Craspedida</taxon>
        <taxon>Salpingoecidae</taxon>
        <taxon>Monosiga</taxon>
    </lineage>
</organism>
<dbReference type="PROSITE" id="PS50011">
    <property type="entry name" value="PROTEIN_KINASE_DOM"/>
    <property type="match status" value="1"/>
</dbReference>
<dbReference type="KEGG" id="mbr:MONBRDRAFT_12495"/>
<evidence type="ECO:0000256" key="4">
    <source>
        <dbReference type="ARBA" id="ARBA00022679"/>
    </source>
</evidence>
<dbReference type="Proteomes" id="UP000001357">
    <property type="component" value="Unassembled WGS sequence"/>
</dbReference>
<dbReference type="Gene3D" id="1.10.510.10">
    <property type="entry name" value="Transferase(Phosphotransferase) domain 1"/>
    <property type="match status" value="1"/>
</dbReference>
<dbReference type="STRING" id="81824.A9VCG3"/>
<keyword evidence="7" id="KW-0067">ATP-binding</keyword>
<comment type="similarity">
    <text evidence="1">Belongs to the protein kinase superfamily. AGC Ser/Thr protein kinase family. PDPK1 subfamily.</text>
</comment>
<dbReference type="PROSITE" id="PS00108">
    <property type="entry name" value="PROTEIN_KINASE_ST"/>
    <property type="match status" value="1"/>
</dbReference>
<evidence type="ECO:0000256" key="10">
    <source>
        <dbReference type="SAM" id="MobiDB-lite"/>
    </source>
</evidence>
<dbReference type="InParanoid" id="A9VCG3"/>
<dbReference type="PIRSF" id="PIRSF000654">
    <property type="entry name" value="Integrin-linked_kinase"/>
    <property type="match status" value="1"/>
</dbReference>
<dbReference type="GeneID" id="5895654"/>
<name>A9VCG3_MONBE</name>
<feature type="domain" description="Protein kinase" evidence="11">
    <location>
        <begin position="1"/>
        <end position="236"/>
    </location>
</feature>
<evidence type="ECO:0000256" key="5">
    <source>
        <dbReference type="ARBA" id="ARBA00022741"/>
    </source>
</evidence>
<dbReference type="PANTHER" id="PTHR24356">
    <property type="entry name" value="SERINE/THREONINE-PROTEIN KINASE"/>
    <property type="match status" value="1"/>
</dbReference>
<dbReference type="Pfam" id="PF00069">
    <property type="entry name" value="Pkinase"/>
    <property type="match status" value="1"/>
</dbReference>
<dbReference type="InterPro" id="IPR050236">
    <property type="entry name" value="Ser_Thr_kinase_AGC"/>
</dbReference>
<dbReference type="EMBL" id="CH991581">
    <property type="protein sequence ID" value="EDQ84745.1"/>
    <property type="molecule type" value="Genomic_DNA"/>
</dbReference>
<feature type="compositionally biased region" description="Polar residues" evidence="10">
    <location>
        <begin position="228"/>
        <end position="239"/>
    </location>
</feature>
<evidence type="ECO:0000313" key="13">
    <source>
        <dbReference type="Proteomes" id="UP000001357"/>
    </source>
</evidence>
<dbReference type="InterPro" id="IPR008271">
    <property type="entry name" value="Ser/Thr_kinase_AS"/>
</dbReference>
<keyword evidence="13" id="KW-1185">Reference proteome</keyword>
<dbReference type="GO" id="GO:0005524">
    <property type="term" value="F:ATP binding"/>
    <property type="evidence" value="ECO:0007669"/>
    <property type="project" value="UniProtKB-KW"/>
</dbReference>
<keyword evidence="6" id="KW-0418">Kinase</keyword>
<evidence type="ECO:0000256" key="7">
    <source>
        <dbReference type="ARBA" id="ARBA00022840"/>
    </source>
</evidence>
<dbReference type="SUPFAM" id="SSF56112">
    <property type="entry name" value="Protein kinase-like (PK-like)"/>
    <property type="match status" value="1"/>
</dbReference>
<feature type="compositionally biased region" description="Basic and acidic residues" evidence="10">
    <location>
        <begin position="216"/>
        <end position="227"/>
    </location>
</feature>
<dbReference type="InterPro" id="IPR039046">
    <property type="entry name" value="PDPK1"/>
</dbReference>
<feature type="region of interest" description="Disordered" evidence="10">
    <location>
        <begin position="216"/>
        <end position="239"/>
    </location>
</feature>
<protein>
    <recommendedName>
        <fullName evidence="2">non-specific serine/threonine protein kinase</fullName>
        <ecNumber evidence="2">2.7.11.1</ecNumber>
    </recommendedName>
</protein>
<dbReference type="SMART" id="SM00220">
    <property type="entry name" value="S_TKc"/>
    <property type="match status" value="1"/>
</dbReference>
<keyword evidence="4" id="KW-0808">Transferase</keyword>